<evidence type="ECO:0000259" key="7">
    <source>
        <dbReference type="Pfam" id="PF02687"/>
    </source>
</evidence>
<proteinExistence type="predicted"/>
<evidence type="ECO:0000313" key="9">
    <source>
        <dbReference type="Proteomes" id="UP001327225"/>
    </source>
</evidence>
<evidence type="ECO:0000256" key="4">
    <source>
        <dbReference type="ARBA" id="ARBA00022989"/>
    </source>
</evidence>
<feature type="transmembrane region" description="Helical" evidence="6">
    <location>
        <begin position="980"/>
        <end position="1004"/>
    </location>
</feature>
<dbReference type="EMBL" id="CP141059">
    <property type="protein sequence ID" value="WQQ24703.1"/>
    <property type="molecule type" value="Genomic_DNA"/>
</dbReference>
<keyword evidence="4 6" id="KW-1133">Transmembrane helix</keyword>
<evidence type="ECO:0000256" key="5">
    <source>
        <dbReference type="ARBA" id="ARBA00023136"/>
    </source>
</evidence>
<dbReference type="Proteomes" id="UP001327225">
    <property type="component" value="Chromosome"/>
</dbReference>
<keyword evidence="9" id="KW-1185">Reference proteome</keyword>
<dbReference type="RefSeq" id="WP_322936351.1">
    <property type="nucleotide sequence ID" value="NZ_CP141059.1"/>
</dbReference>
<feature type="transmembrane region" description="Helical" evidence="6">
    <location>
        <begin position="386"/>
        <end position="410"/>
    </location>
</feature>
<sequence length="1017" mass="105164">MIRVALDGLRSRALLSIGTLVLLVIAVASAVVGPAFTVAVGNSYAISRLSEAPNPITGRTWEFQPTGRTTPEEVLADARAAVRVPDGQHDLSVQLETARLPAPGNYGEVQLLARDDACDHLEIEGRCPERPGETIILAGDAEEDDLAIGDRMELGEPLGSLTVVGTYTYPTGPDLDTADLAALEDYWFDPARLASVPPTLVGNPERGGRVLPRRPAPYLVTTDHFEAVPSQDWVVRVDTLIDVPADLDARRLSDLGSATEPVPERLATGTLVEVSRNDLGGVTSDIERERRTAVSSVTPAVVSLVLVALALLSRLTTAAGDLRVPDLALASLRGASRPRVWLLAVAEPVLLVVIALPLGVAAGIGLTGVLIRAWLAPGLPLPLPPAAWLATAAVTAAAVAVCALAVRGVLSRTLADQLSGHLRPRRAGRTAAAAVLVLVAGTLVVTTAAVTRTSGGSTDAGDLILPVLIAAAFGVAATAAARSAAAWLARRRPLGTVGFLAVRAVARRAAGTLVVLPLTVAIAVCTFGAGVYDAAATWRASVAATQAPAHTVWGSELPMSEAVALTHELDPEGRWLMAAGTLVAQDATYVAVDGDRLGRVATWHETWTPGRDVEEIAALLTGTPLPTVTGRQLGLTVTVPRGSEPVTIEVRLRSVEGEVNGYYIGPFAPGTSSLVERVGCPRTCTVEGLLIGGGAGLPVELDGTFALGPMEMDGADRSDVLTDGGWQLTSADELQQVADEVATTSDGLTVRATGRGLAGLTAGDIPSVRPVVAGREATDSIGDVAGGTATSTAGQPPPVTAAVTAESVPFVGPQGAAIDYAMLSANRAIFDSEFDVRVVATGDTPQRIDDALAARGLVITTTQQREMERLDGTAYAIVLRLYLVTAVLVLLMAVAGLAVSTAVQLPGRRLDAASLSVVGVRRRTVLLSVALEQGVVLGAAGLAGLAAGSLAQWIVLRRITLGQVEGVSWPRVVAWVDPSLLSLVAASVALLLGAVAVVSAWATVRRARGASLREKAR</sequence>
<keyword evidence="3 6" id="KW-0812">Transmembrane</keyword>
<feature type="transmembrane region" description="Helical" evidence="6">
    <location>
        <begin position="924"/>
        <end position="947"/>
    </location>
</feature>
<evidence type="ECO:0000256" key="3">
    <source>
        <dbReference type="ARBA" id="ARBA00022692"/>
    </source>
</evidence>
<dbReference type="InterPro" id="IPR003838">
    <property type="entry name" value="ABC3_permease_C"/>
</dbReference>
<evidence type="ECO:0000256" key="1">
    <source>
        <dbReference type="ARBA" id="ARBA00004651"/>
    </source>
</evidence>
<feature type="transmembrane region" description="Helical" evidence="6">
    <location>
        <begin position="340"/>
        <end position="366"/>
    </location>
</feature>
<feature type="transmembrane region" description="Helical" evidence="6">
    <location>
        <begin position="431"/>
        <end position="451"/>
    </location>
</feature>
<gene>
    <name evidence="8" type="ORF">SHK19_12070</name>
</gene>
<keyword evidence="2" id="KW-1003">Cell membrane</keyword>
<feature type="transmembrane region" description="Helical" evidence="6">
    <location>
        <begin position="881"/>
        <end position="903"/>
    </location>
</feature>
<comment type="subcellular location">
    <subcellularLocation>
        <location evidence="1">Cell membrane</location>
        <topology evidence="1">Multi-pass membrane protein</topology>
    </subcellularLocation>
</comment>
<reference evidence="9" key="1">
    <citation type="submission" date="2023-12" db="EMBL/GenBank/DDBJ databases">
        <title>Novel species in genus Nocardioides.</title>
        <authorList>
            <person name="Zhou H."/>
        </authorList>
    </citation>
    <scope>NUCLEOTIDE SEQUENCE [LARGE SCALE GENOMIC DNA]</scope>
    <source>
        <strain evidence="9">HM61</strain>
    </source>
</reference>
<evidence type="ECO:0000256" key="6">
    <source>
        <dbReference type="SAM" id="Phobius"/>
    </source>
</evidence>
<organism evidence="8 9">
    <name type="scientific">Nocardioides bizhenqiangii</name>
    <dbReference type="NCBI Taxonomy" id="3095076"/>
    <lineage>
        <taxon>Bacteria</taxon>
        <taxon>Bacillati</taxon>
        <taxon>Actinomycetota</taxon>
        <taxon>Actinomycetes</taxon>
        <taxon>Propionibacteriales</taxon>
        <taxon>Nocardioidaceae</taxon>
        <taxon>Nocardioides</taxon>
    </lineage>
</organism>
<dbReference type="Pfam" id="PF02687">
    <property type="entry name" value="FtsX"/>
    <property type="match status" value="1"/>
</dbReference>
<feature type="transmembrane region" description="Helical" evidence="6">
    <location>
        <begin position="510"/>
        <end position="532"/>
    </location>
</feature>
<feature type="transmembrane region" description="Helical" evidence="6">
    <location>
        <begin position="300"/>
        <end position="319"/>
    </location>
</feature>
<protein>
    <recommendedName>
        <fullName evidence="7">ABC3 transporter permease C-terminal domain-containing protein</fullName>
    </recommendedName>
</protein>
<name>A0ABZ0ZJP5_9ACTN</name>
<feature type="domain" description="ABC3 transporter permease C-terminal" evidence="7">
    <location>
        <begin position="884"/>
        <end position="998"/>
    </location>
</feature>
<accession>A0ABZ0ZJP5</accession>
<evidence type="ECO:0000256" key="2">
    <source>
        <dbReference type="ARBA" id="ARBA00022475"/>
    </source>
</evidence>
<evidence type="ECO:0000313" key="8">
    <source>
        <dbReference type="EMBL" id="WQQ24703.1"/>
    </source>
</evidence>
<feature type="transmembrane region" description="Helical" evidence="6">
    <location>
        <begin position="463"/>
        <end position="489"/>
    </location>
</feature>
<keyword evidence="5 6" id="KW-0472">Membrane</keyword>